<proteinExistence type="predicted"/>
<dbReference type="RefSeq" id="WP_186842896.1">
    <property type="nucleotide sequence ID" value="NZ_WJBC01000017.1"/>
</dbReference>
<evidence type="ECO:0008006" key="4">
    <source>
        <dbReference type="Google" id="ProtNLM"/>
    </source>
</evidence>
<name>A0ABR6WWW4_9FIRM</name>
<dbReference type="EMBL" id="WJBC01000017">
    <property type="protein sequence ID" value="MBC3805013.1"/>
    <property type="molecule type" value="Genomic_DNA"/>
</dbReference>
<evidence type="ECO:0000256" key="1">
    <source>
        <dbReference type="ARBA" id="ARBA00022795"/>
    </source>
</evidence>
<keyword evidence="3" id="KW-1185">Reference proteome</keyword>
<accession>A0ABR6WWW4</accession>
<evidence type="ECO:0000313" key="3">
    <source>
        <dbReference type="Proteomes" id="UP000603234"/>
    </source>
</evidence>
<keyword evidence="1" id="KW-1005">Bacterial flagellum biogenesis</keyword>
<organism evidence="2 3">
    <name type="scientific">Acetobacterium fimetarium</name>
    <dbReference type="NCBI Taxonomy" id="52691"/>
    <lineage>
        <taxon>Bacteria</taxon>
        <taxon>Bacillati</taxon>
        <taxon>Bacillota</taxon>
        <taxon>Clostridia</taxon>
        <taxon>Eubacteriales</taxon>
        <taxon>Eubacteriaceae</taxon>
        <taxon>Acetobacterium</taxon>
    </lineage>
</organism>
<protein>
    <recommendedName>
        <fullName evidence="4">FlgN protein</fullName>
    </recommendedName>
</protein>
<dbReference type="Pfam" id="PF05130">
    <property type="entry name" value="FlgN"/>
    <property type="match status" value="1"/>
</dbReference>
<dbReference type="InterPro" id="IPR036679">
    <property type="entry name" value="FlgN-like_sf"/>
</dbReference>
<dbReference type="Proteomes" id="UP000603234">
    <property type="component" value="Unassembled WGS sequence"/>
</dbReference>
<sequence length="165" mass="19757">MSENKNDKQIVEDFYNYIFGVIKLHRELTPKLKDELMLIQSNSLDELNQNLNYQQTFIYQIKNFDEKVADYMKKLNLSGNNLSEVIKQLPQDEQERFDGLLQQFRETSREMQFYKEKCKTLLETKLYVVNKNIAQFDLKSDKITYQEDGTETKKTEIIRTFEKSI</sequence>
<evidence type="ECO:0000313" key="2">
    <source>
        <dbReference type="EMBL" id="MBC3805013.1"/>
    </source>
</evidence>
<reference evidence="2 3" key="1">
    <citation type="journal article" date="2020" name="mSystems">
        <title>Defining Genomic and Predicted Metabolic Features of the Acetobacterium Genus.</title>
        <authorList>
            <person name="Ross D.E."/>
            <person name="Marshall C.W."/>
            <person name="Gulliver D."/>
            <person name="May H.D."/>
            <person name="Norman R.S."/>
        </authorList>
    </citation>
    <scope>NUCLEOTIDE SEQUENCE [LARGE SCALE GENOMIC DNA]</scope>
    <source>
        <strain evidence="2 3">DSM 8238</strain>
    </source>
</reference>
<gene>
    <name evidence="2" type="ORF">GH808_11280</name>
</gene>
<dbReference type="Gene3D" id="1.20.58.300">
    <property type="entry name" value="FlgN-like"/>
    <property type="match status" value="1"/>
</dbReference>
<dbReference type="SUPFAM" id="SSF140566">
    <property type="entry name" value="FlgN-like"/>
    <property type="match status" value="1"/>
</dbReference>
<dbReference type="InterPro" id="IPR007809">
    <property type="entry name" value="FlgN-like"/>
</dbReference>
<comment type="caution">
    <text evidence="2">The sequence shown here is derived from an EMBL/GenBank/DDBJ whole genome shotgun (WGS) entry which is preliminary data.</text>
</comment>